<accession>A0A370H7T2</accession>
<comment type="caution">
    <text evidence="1">The sequence shown here is derived from an EMBL/GenBank/DDBJ whole genome shotgun (WGS) entry which is preliminary data.</text>
</comment>
<proteinExistence type="predicted"/>
<sequence length="111" mass="11886">MIMRLQFLGKGGTTGGGCPSLYVTDRGTYVVQGWKTGTPEVVEIPHLLLGYADPDTFIGTTMTDTGRGTFILSGTPVEDVETLAQMDIYLDESAVEVSKEERKFYGAASAG</sequence>
<dbReference type="AlphaFoldDB" id="A0A370H7T2"/>
<organism evidence="1 2">
    <name type="scientific">Nocardia mexicana</name>
    <dbReference type="NCBI Taxonomy" id="279262"/>
    <lineage>
        <taxon>Bacteria</taxon>
        <taxon>Bacillati</taxon>
        <taxon>Actinomycetota</taxon>
        <taxon>Actinomycetes</taxon>
        <taxon>Mycobacteriales</taxon>
        <taxon>Nocardiaceae</taxon>
        <taxon>Nocardia</taxon>
    </lineage>
</organism>
<evidence type="ECO:0000313" key="2">
    <source>
        <dbReference type="Proteomes" id="UP000255355"/>
    </source>
</evidence>
<gene>
    <name evidence="1" type="ORF">DFR68_103132</name>
</gene>
<dbReference type="EMBL" id="QQAZ01000003">
    <property type="protein sequence ID" value="RDI52747.1"/>
    <property type="molecule type" value="Genomic_DNA"/>
</dbReference>
<dbReference type="Proteomes" id="UP000255355">
    <property type="component" value="Unassembled WGS sequence"/>
</dbReference>
<reference evidence="1 2" key="1">
    <citation type="submission" date="2018-07" db="EMBL/GenBank/DDBJ databases">
        <title>Genomic Encyclopedia of Type Strains, Phase IV (KMG-IV): sequencing the most valuable type-strain genomes for metagenomic binning, comparative biology and taxonomic classification.</title>
        <authorList>
            <person name="Goeker M."/>
        </authorList>
    </citation>
    <scope>NUCLEOTIDE SEQUENCE [LARGE SCALE GENOMIC DNA]</scope>
    <source>
        <strain evidence="1 2">DSM 44952</strain>
    </source>
</reference>
<name>A0A370H7T2_9NOCA</name>
<evidence type="ECO:0000313" key="1">
    <source>
        <dbReference type="EMBL" id="RDI52747.1"/>
    </source>
</evidence>
<keyword evidence="2" id="KW-1185">Reference proteome</keyword>
<dbReference type="STRING" id="1210089.GCA_001613165_03591"/>
<protein>
    <submittedName>
        <fullName evidence="1">Uncharacterized protein</fullName>
    </submittedName>
</protein>